<evidence type="ECO:0000256" key="5">
    <source>
        <dbReference type="ARBA" id="ARBA00022596"/>
    </source>
</evidence>
<dbReference type="EMBL" id="KN832988">
    <property type="protein sequence ID" value="KIM84188.1"/>
    <property type="molecule type" value="Genomic_DNA"/>
</dbReference>
<keyword evidence="7 11" id="KW-0378">Hydrolase</keyword>
<keyword evidence="8" id="KW-0843">Virulence</keyword>
<feature type="binding site" evidence="15">
    <location>
        <position position="488"/>
    </location>
    <ligand>
        <name>substrate</name>
    </ligand>
</feature>
<dbReference type="Pfam" id="PF00699">
    <property type="entry name" value="Urease_beta"/>
    <property type="match status" value="1"/>
</dbReference>
<dbReference type="PANTHER" id="PTHR33569:SF1">
    <property type="entry name" value="UREASE"/>
    <property type="match status" value="1"/>
</dbReference>
<dbReference type="PROSITE" id="PS51368">
    <property type="entry name" value="UREASE_3"/>
    <property type="match status" value="1"/>
</dbReference>
<dbReference type="HAMAP" id="MF_01953">
    <property type="entry name" value="Urease_alpha"/>
    <property type="match status" value="1"/>
</dbReference>
<dbReference type="InterPro" id="IPR011059">
    <property type="entry name" value="Metal-dep_hydrolase_composite"/>
</dbReference>
<dbReference type="InParanoid" id="A0A0C3BCZ8"/>
<dbReference type="STRING" id="765440.A0A0C3BCZ8"/>
<evidence type="ECO:0000256" key="15">
    <source>
        <dbReference type="PROSITE-ProRule" id="PRU00700"/>
    </source>
</evidence>
<name>A0A0C3BCZ8_PILCF</name>
<dbReference type="InterPro" id="IPR032466">
    <property type="entry name" value="Metal_Hydrolase"/>
</dbReference>
<feature type="binding site" evidence="13">
    <location>
        <position position="515"/>
    </location>
    <ligand>
        <name>Ni(2+)</name>
        <dbReference type="ChEBI" id="CHEBI:49786"/>
        <label>2</label>
    </ligand>
</feature>
<evidence type="ECO:0000256" key="14">
    <source>
        <dbReference type="PIRSR" id="PIRSR611612-52"/>
    </source>
</evidence>
<dbReference type="PROSITE" id="PS01120">
    <property type="entry name" value="UREASE_1"/>
    <property type="match status" value="1"/>
</dbReference>
<dbReference type="Pfam" id="PF01979">
    <property type="entry name" value="Amidohydro_1"/>
    <property type="match status" value="1"/>
</dbReference>
<proteinExistence type="inferred from homology"/>
<dbReference type="NCBIfam" id="TIGR01792">
    <property type="entry name" value="urease_alph"/>
    <property type="match status" value="1"/>
</dbReference>
<feature type="modified residue" description="N6-carboxylysine" evidence="12">
    <location>
        <position position="486"/>
    </location>
</feature>
<feature type="binding site" evidence="13">
    <location>
        <position position="541"/>
    </location>
    <ligand>
        <name>Ni(2+)</name>
        <dbReference type="ChEBI" id="CHEBI:49786"/>
        <label>2</label>
    </ligand>
</feature>
<keyword evidence="6 11" id="KW-0479">Metal-binding</keyword>
<dbReference type="GO" id="GO:0009039">
    <property type="term" value="F:urease activity"/>
    <property type="evidence" value="ECO:0007669"/>
    <property type="project" value="UniProtKB-EC"/>
</dbReference>
<comment type="function">
    <text evidence="10">Plays a nutritional role via nitrogen acquisition in the environment. Contributes to the central nervous system invasion by enhancing yeast sequestration within microcapillary beds (such as within the brain) during hematogenous spread, thereby facilitating blood-to-brain invasion by C.neoformans. Affects fitness within the mammalian phagosome, promoting non-lytic exocytosis while delaying intracellular replication and thus reducing phagolysosomal membrane damage, events that could facilitate cryptococcal dissemination when transported inside macrophages. Urease activity is also associated with the regulation of key intracellular metabolic pathways, including melanin biosynthesis, polyamine biosynthesis, as well as intracellular levels of proline and reactive oxygen species.</text>
</comment>
<evidence type="ECO:0000256" key="1">
    <source>
        <dbReference type="ARBA" id="ARBA00004897"/>
    </source>
</evidence>
<dbReference type="FunFam" id="3.30.280.10:FF:000001">
    <property type="entry name" value="Urease subunit alpha"/>
    <property type="match status" value="1"/>
</dbReference>
<dbReference type="NCBIfam" id="NF009686">
    <property type="entry name" value="PRK13207.1"/>
    <property type="match status" value="1"/>
</dbReference>
<dbReference type="Gene3D" id="3.30.280.10">
    <property type="entry name" value="Urease, gamma-like subunit"/>
    <property type="match status" value="1"/>
</dbReference>
<feature type="binding site" description="via carbamate group" evidence="13">
    <location>
        <position position="486"/>
    </location>
    <ligand>
        <name>Ni(2+)</name>
        <dbReference type="ChEBI" id="CHEBI:49786"/>
        <label>1</label>
    </ligand>
</feature>
<dbReference type="OrthoDB" id="1708534at2759"/>
<dbReference type="HOGENOM" id="CLU_000980_0_0_1"/>
<dbReference type="InterPro" id="IPR008221">
    <property type="entry name" value="Urease"/>
</dbReference>
<comment type="cofactor">
    <cofactor evidence="13">
        <name>Ni cation</name>
        <dbReference type="ChEBI" id="CHEBI:25516"/>
    </cofactor>
    <text evidence="13">Binds 2 nickel ions per subunit.</text>
</comment>
<dbReference type="GO" id="GO:0035550">
    <property type="term" value="C:urease complex"/>
    <property type="evidence" value="ECO:0007669"/>
    <property type="project" value="InterPro"/>
</dbReference>
<dbReference type="InterPro" id="IPR006680">
    <property type="entry name" value="Amidohydro-rel"/>
</dbReference>
<dbReference type="CDD" id="cd00407">
    <property type="entry name" value="Urease_beta"/>
    <property type="match status" value="1"/>
</dbReference>
<feature type="binding site" evidence="13">
    <location>
        <position position="403"/>
    </location>
    <ligand>
        <name>Ni(2+)</name>
        <dbReference type="ChEBI" id="CHEBI:49786"/>
        <label>1</label>
    </ligand>
</feature>
<dbReference type="PROSITE" id="PS00145">
    <property type="entry name" value="UREASE_2"/>
    <property type="match status" value="1"/>
</dbReference>
<reference evidence="18" key="2">
    <citation type="submission" date="2015-01" db="EMBL/GenBank/DDBJ databases">
        <title>Evolutionary Origins and Diversification of the Mycorrhizal Mutualists.</title>
        <authorList>
            <consortium name="DOE Joint Genome Institute"/>
            <consortium name="Mycorrhizal Genomics Consortium"/>
            <person name="Kohler A."/>
            <person name="Kuo A."/>
            <person name="Nagy L.G."/>
            <person name="Floudas D."/>
            <person name="Copeland A."/>
            <person name="Barry K.W."/>
            <person name="Cichocki N."/>
            <person name="Veneault-Fourrey C."/>
            <person name="LaButti K."/>
            <person name="Lindquist E.A."/>
            <person name="Lipzen A."/>
            <person name="Lundell T."/>
            <person name="Morin E."/>
            <person name="Murat C."/>
            <person name="Riley R."/>
            <person name="Ohm R."/>
            <person name="Sun H."/>
            <person name="Tunlid A."/>
            <person name="Henrissat B."/>
            <person name="Grigoriev I.V."/>
            <person name="Hibbett D.S."/>
            <person name="Martin F."/>
        </authorList>
    </citation>
    <scope>NUCLEOTIDE SEQUENCE [LARGE SCALE GENOMIC DNA]</scope>
    <source>
        <strain evidence="18">F 1598</strain>
    </source>
</reference>
<dbReference type="InterPro" id="IPR005848">
    <property type="entry name" value="Urease_asu"/>
</dbReference>
<dbReference type="InterPro" id="IPR036461">
    <property type="entry name" value="Urease_betasu_sf"/>
</dbReference>
<evidence type="ECO:0000256" key="8">
    <source>
        <dbReference type="ARBA" id="ARBA00023026"/>
    </source>
</evidence>
<feature type="binding site" description="via carbamate group" evidence="13">
    <location>
        <position position="486"/>
    </location>
    <ligand>
        <name>Ni(2+)</name>
        <dbReference type="ChEBI" id="CHEBI:49786"/>
        <label>2</label>
    </ligand>
</feature>
<dbReference type="MEROPS" id="M38.982"/>
<evidence type="ECO:0000256" key="13">
    <source>
        <dbReference type="PIRSR" id="PIRSR001222-51"/>
    </source>
</evidence>
<dbReference type="InterPro" id="IPR002026">
    <property type="entry name" value="Urease_gamma/gamma-beta_su"/>
</dbReference>
<dbReference type="GO" id="GO:0043419">
    <property type="term" value="P:urea catabolic process"/>
    <property type="evidence" value="ECO:0007669"/>
    <property type="project" value="UniProtKB-UniPathway"/>
</dbReference>
<dbReference type="GO" id="GO:0016151">
    <property type="term" value="F:nickel cation binding"/>
    <property type="evidence" value="ECO:0007669"/>
    <property type="project" value="InterPro"/>
</dbReference>
<dbReference type="Proteomes" id="UP000054166">
    <property type="component" value="Unassembled WGS sequence"/>
</dbReference>
<evidence type="ECO:0000313" key="18">
    <source>
        <dbReference type="Proteomes" id="UP000054166"/>
    </source>
</evidence>
<dbReference type="EC" id="3.5.1.5" evidence="3 11"/>
<dbReference type="FunCoup" id="A0A0C3BCZ8">
    <property type="interactions" value="71"/>
</dbReference>
<dbReference type="PIRSF" id="PIRSF001222">
    <property type="entry name" value="Urease"/>
    <property type="match status" value="1"/>
</dbReference>
<dbReference type="Pfam" id="PF00547">
    <property type="entry name" value="Urease_gamma"/>
    <property type="match status" value="1"/>
</dbReference>
<comment type="subunit">
    <text evidence="2">Homohexamer.</text>
</comment>
<comment type="pathway">
    <text evidence="1 11">Nitrogen metabolism; urea degradation; CO(2) and NH(3) from urea (urease route): step 1/1.</text>
</comment>
<evidence type="ECO:0000256" key="12">
    <source>
        <dbReference type="PIRSR" id="PIRSR001222-50"/>
    </source>
</evidence>
<dbReference type="SUPFAM" id="SSF54111">
    <property type="entry name" value="Urease, gamma-subunit"/>
    <property type="match status" value="1"/>
</dbReference>
<reference evidence="17 18" key="1">
    <citation type="submission" date="2014-04" db="EMBL/GenBank/DDBJ databases">
        <authorList>
            <consortium name="DOE Joint Genome Institute"/>
            <person name="Kuo A."/>
            <person name="Tarkka M."/>
            <person name="Buscot F."/>
            <person name="Kohler A."/>
            <person name="Nagy L.G."/>
            <person name="Floudas D."/>
            <person name="Copeland A."/>
            <person name="Barry K.W."/>
            <person name="Cichocki N."/>
            <person name="Veneault-Fourrey C."/>
            <person name="LaButti K."/>
            <person name="Lindquist E.A."/>
            <person name="Lipzen A."/>
            <person name="Lundell T."/>
            <person name="Morin E."/>
            <person name="Murat C."/>
            <person name="Sun H."/>
            <person name="Tunlid A."/>
            <person name="Henrissat B."/>
            <person name="Grigoriev I.V."/>
            <person name="Hibbett D.S."/>
            <person name="Martin F."/>
            <person name="Nordberg H.P."/>
            <person name="Cantor M.N."/>
            <person name="Hua S.X."/>
        </authorList>
    </citation>
    <scope>NUCLEOTIDE SEQUENCE [LARGE SCALE GENOMIC DNA]</scope>
    <source>
        <strain evidence="17 18">F 1598</strain>
    </source>
</reference>
<protein>
    <recommendedName>
        <fullName evidence="4 11">Urease</fullName>
        <ecNumber evidence="3 11">3.5.1.5</ecNumber>
    </recommendedName>
    <alternativeName>
        <fullName evidence="9 11">Urea amidohydrolase</fullName>
    </alternativeName>
</protein>
<dbReference type="NCBIfam" id="TIGR00193">
    <property type="entry name" value="urease_gam"/>
    <property type="match status" value="1"/>
</dbReference>
<evidence type="ECO:0000256" key="11">
    <source>
        <dbReference type="PIRNR" id="PIRNR001222"/>
    </source>
</evidence>
<dbReference type="InterPro" id="IPR050069">
    <property type="entry name" value="Urease_subunit"/>
</dbReference>
<accession>A0A0C3BCZ8</accession>
<organism evidence="17 18">
    <name type="scientific">Piloderma croceum (strain F 1598)</name>
    <dbReference type="NCBI Taxonomy" id="765440"/>
    <lineage>
        <taxon>Eukaryota</taxon>
        <taxon>Fungi</taxon>
        <taxon>Dikarya</taxon>
        <taxon>Basidiomycota</taxon>
        <taxon>Agaricomycotina</taxon>
        <taxon>Agaricomycetes</taxon>
        <taxon>Agaricomycetidae</taxon>
        <taxon>Atheliales</taxon>
        <taxon>Atheliaceae</taxon>
        <taxon>Piloderma</taxon>
    </lineage>
</organism>
<dbReference type="NCBIfam" id="NF009682">
    <property type="entry name" value="PRK13203.1"/>
    <property type="match status" value="1"/>
</dbReference>
<feature type="domain" description="Urease" evidence="16">
    <location>
        <begin position="398"/>
        <end position="838"/>
    </location>
</feature>
<dbReference type="Gene3D" id="3.20.20.140">
    <property type="entry name" value="Metal-dependent hydrolases"/>
    <property type="match status" value="1"/>
</dbReference>
<evidence type="ECO:0000313" key="17">
    <source>
        <dbReference type="EMBL" id="KIM84188.1"/>
    </source>
</evidence>
<dbReference type="NCBIfam" id="NF009671">
    <property type="entry name" value="PRK13192.1"/>
    <property type="match status" value="1"/>
</dbReference>
<dbReference type="Gene3D" id="2.30.40.10">
    <property type="entry name" value="Urease, subunit C, domain 1"/>
    <property type="match status" value="1"/>
</dbReference>
<dbReference type="SUPFAM" id="SSF51556">
    <property type="entry name" value="Metallo-dependent hydrolases"/>
    <property type="match status" value="1"/>
</dbReference>
<dbReference type="InterPro" id="IPR017950">
    <property type="entry name" value="Urease_AS"/>
</dbReference>
<dbReference type="Pfam" id="PF00449">
    <property type="entry name" value="Urease_alpha"/>
    <property type="match status" value="1"/>
</dbReference>
<keyword evidence="18" id="KW-1185">Reference proteome</keyword>
<dbReference type="SUPFAM" id="SSF51338">
    <property type="entry name" value="Composite domain of metallo-dependent hydrolases"/>
    <property type="match status" value="1"/>
</dbReference>
<keyword evidence="5 11" id="KW-0533">Nickel</keyword>
<dbReference type="SUPFAM" id="SSF51278">
    <property type="entry name" value="Urease, beta-subunit"/>
    <property type="match status" value="1"/>
</dbReference>
<dbReference type="InterPro" id="IPR002019">
    <property type="entry name" value="Urease_beta-like"/>
</dbReference>
<feature type="binding site" evidence="13">
    <location>
        <position position="629"/>
    </location>
    <ligand>
        <name>Ni(2+)</name>
        <dbReference type="ChEBI" id="CHEBI:49786"/>
        <label>1</label>
    </ligand>
</feature>
<dbReference type="CDD" id="cd00390">
    <property type="entry name" value="Urease_gamma"/>
    <property type="match status" value="1"/>
</dbReference>
<feature type="active site" description="Proton donor" evidence="14 15">
    <location>
        <position position="589"/>
    </location>
</feature>
<dbReference type="PRINTS" id="PR01752">
    <property type="entry name" value="UREASE"/>
</dbReference>
<dbReference type="InterPro" id="IPR011612">
    <property type="entry name" value="Urease_alpha_N_dom"/>
</dbReference>
<dbReference type="UniPathway" id="UPA00258">
    <property type="reaction ID" value="UER00370"/>
</dbReference>
<dbReference type="PANTHER" id="PTHR33569">
    <property type="entry name" value="UREASE"/>
    <property type="match status" value="1"/>
</dbReference>
<dbReference type="NCBIfam" id="TIGR00192">
    <property type="entry name" value="urease_beta"/>
    <property type="match status" value="1"/>
</dbReference>
<comment type="catalytic activity">
    <reaction evidence="11">
        <text>urea + 2 H2O + H(+) = hydrogencarbonate + 2 NH4(+)</text>
        <dbReference type="Rhea" id="RHEA:20557"/>
        <dbReference type="ChEBI" id="CHEBI:15377"/>
        <dbReference type="ChEBI" id="CHEBI:15378"/>
        <dbReference type="ChEBI" id="CHEBI:16199"/>
        <dbReference type="ChEBI" id="CHEBI:17544"/>
        <dbReference type="ChEBI" id="CHEBI:28938"/>
        <dbReference type="EC" id="3.5.1.5"/>
    </reaction>
</comment>
<dbReference type="CDD" id="cd00375">
    <property type="entry name" value="Urease_alpha"/>
    <property type="match status" value="1"/>
</dbReference>
<evidence type="ECO:0000256" key="7">
    <source>
        <dbReference type="ARBA" id="ARBA00022801"/>
    </source>
</evidence>
<evidence type="ECO:0000256" key="10">
    <source>
        <dbReference type="ARBA" id="ARBA00056221"/>
    </source>
</evidence>
<dbReference type="InterPro" id="IPR029754">
    <property type="entry name" value="Urease_Ni-bd"/>
</dbReference>
<feature type="binding site" evidence="13">
    <location>
        <position position="405"/>
    </location>
    <ligand>
        <name>Ni(2+)</name>
        <dbReference type="ChEBI" id="CHEBI:49786"/>
        <label>1</label>
    </ligand>
</feature>
<comment type="PTM">
    <text evidence="12">Carbamylation allows a single lysine to coordinate two nickel ions.</text>
</comment>
<dbReference type="InterPro" id="IPR036463">
    <property type="entry name" value="Urease_gamma_sf"/>
</dbReference>
<evidence type="ECO:0000256" key="3">
    <source>
        <dbReference type="ARBA" id="ARBA00012934"/>
    </source>
</evidence>
<evidence type="ECO:0000256" key="9">
    <source>
        <dbReference type="ARBA" id="ARBA00030395"/>
    </source>
</evidence>
<gene>
    <name evidence="17" type="ORF">PILCRDRAFT_818517</name>
</gene>
<evidence type="ECO:0000256" key="6">
    <source>
        <dbReference type="ARBA" id="ARBA00022723"/>
    </source>
</evidence>
<dbReference type="InterPro" id="IPR017951">
    <property type="entry name" value="Urease_asu_c"/>
</dbReference>
<sequence>MHLLPREEAKLVLHQAGFLAQKRLARGLQLNQTEATALIASQLQERIRDGRHSVAELMQHGKTLLGRKHVLPMVPGLLHEIQVEGTFPDGVFLVTVHSPICTESGDLEAALYGSFLPIPAQDVFPAIGALEYAPEKAPGAVIAKKERILINQGRERIRLAVTNNGDRPIQIGSHYHFIETNAALTFDRAKAYGKRLDIPAGTAVRFEPGDRKTVTLCSIAGAKIISGGNCLAAGVVDLRKTDEIIKCLVQKGFRHTPEPGAMEVTTCSDIGRDAYISMYGPTVGDRVRLGDTALWIEVEKDETVYGEEVKFGGGKSIREGMGQATNRQSSETLDLVITNALIVDWSGIYKADIGVKNGLIAGIGKAGNPDVMPSVHPSLIIGSSTEVIAGEKLIVTAGAIDAHVHFICPQQVQEALASGTTTMIGGGTGPSAGTNATTCTPSPFYMRHMLAATDGLPMNFAFTGKGNDAGPKALEDIVKAGAAGLKLHEDWGTTPAAITNCLDVGDKYDVQVNIHTDTLNESGFVESTIAAFGGRTIHTYHTEGAGGGHAPDIIVVCGQDNVLPSSTNPTRPYTRNTLDEHLDMLMVCHHLDKGIPEDLAFAESRIRAETVAAEDVLHDTGAISMISSDSQAMGRVGEVVSRTWRTASKMREFRGPLANFDDFDGKDNARVKRYIAKYTINPAIVHGISHAVGHVAVGTMADLVLWKPENFGAKPEMVLKSGVIAWAQMGDANASIPTVQPSYSKPMWGSNAASAALNSVSFVSKASIDSGTIASYGLSKRVEPVRNCRKITKKDMKWNDTTPNMTVDPESYEVHADGVLMDVGPAEKLPLGRTYNLF</sequence>
<evidence type="ECO:0000259" key="16">
    <source>
        <dbReference type="PROSITE" id="PS51368"/>
    </source>
</evidence>
<dbReference type="AlphaFoldDB" id="A0A0C3BCZ8"/>
<dbReference type="Gene3D" id="2.10.150.10">
    <property type="entry name" value="Urease, beta subunit"/>
    <property type="match status" value="1"/>
</dbReference>
<evidence type="ECO:0000256" key="2">
    <source>
        <dbReference type="ARBA" id="ARBA00011643"/>
    </source>
</evidence>
<evidence type="ECO:0000256" key="4">
    <source>
        <dbReference type="ARBA" id="ARBA00013883"/>
    </source>
</evidence>